<evidence type="ECO:0000313" key="3">
    <source>
        <dbReference type="Proteomes" id="UP001168877"/>
    </source>
</evidence>
<feature type="region of interest" description="Disordered" evidence="1">
    <location>
        <begin position="227"/>
        <end position="265"/>
    </location>
</feature>
<proteinExistence type="predicted"/>
<keyword evidence="3" id="KW-1185">Reference proteome</keyword>
<feature type="compositionally biased region" description="Acidic residues" evidence="1">
    <location>
        <begin position="28"/>
        <end position="41"/>
    </location>
</feature>
<reference evidence="2" key="1">
    <citation type="journal article" date="2022" name="Plant J.">
        <title>Strategies of tolerance reflected in two North American maple genomes.</title>
        <authorList>
            <person name="McEvoy S.L."/>
            <person name="Sezen U.U."/>
            <person name="Trouern-Trend A."/>
            <person name="McMahon S.M."/>
            <person name="Schaberg P.G."/>
            <person name="Yang J."/>
            <person name="Wegrzyn J.L."/>
            <person name="Swenson N.G."/>
        </authorList>
    </citation>
    <scope>NUCLEOTIDE SEQUENCE</scope>
    <source>
        <strain evidence="2">NS2018</strain>
    </source>
</reference>
<comment type="caution">
    <text evidence="2">The sequence shown here is derived from an EMBL/GenBank/DDBJ whole genome shotgun (WGS) entry which is preliminary data.</text>
</comment>
<protein>
    <submittedName>
        <fullName evidence="2">Uncharacterized protein</fullName>
    </submittedName>
</protein>
<feature type="compositionally biased region" description="Basic and acidic residues" evidence="1">
    <location>
        <begin position="76"/>
        <end position="85"/>
    </location>
</feature>
<feature type="compositionally biased region" description="Acidic residues" evidence="1">
    <location>
        <begin position="255"/>
        <end position="265"/>
    </location>
</feature>
<accession>A0AA39SFQ9</accession>
<organism evidence="2 3">
    <name type="scientific">Acer saccharum</name>
    <name type="common">Sugar maple</name>
    <dbReference type="NCBI Taxonomy" id="4024"/>
    <lineage>
        <taxon>Eukaryota</taxon>
        <taxon>Viridiplantae</taxon>
        <taxon>Streptophyta</taxon>
        <taxon>Embryophyta</taxon>
        <taxon>Tracheophyta</taxon>
        <taxon>Spermatophyta</taxon>
        <taxon>Magnoliopsida</taxon>
        <taxon>eudicotyledons</taxon>
        <taxon>Gunneridae</taxon>
        <taxon>Pentapetalae</taxon>
        <taxon>rosids</taxon>
        <taxon>malvids</taxon>
        <taxon>Sapindales</taxon>
        <taxon>Sapindaceae</taxon>
        <taxon>Hippocastanoideae</taxon>
        <taxon>Acereae</taxon>
        <taxon>Acer</taxon>
    </lineage>
</organism>
<reference evidence="2" key="2">
    <citation type="submission" date="2023-06" db="EMBL/GenBank/DDBJ databases">
        <authorList>
            <person name="Swenson N.G."/>
            <person name="Wegrzyn J.L."/>
            <person name="Mcevoy S.L."/>
        </authorList>
    </citation>
    <scope>NUCLEOTIDE SEQUENCE</scope>
    <source>
        <strain evidence="2">NS2018</strain>
        <tissue evidence="2">Leaf</tissue>
    </source>
</reference>
<evidence type="ECO:0000256" key="1">
    <source>
        <dbReference type="SAM" id="MobiDB-lite"/>
    </source>
</evidence>
<sequence>MDYYKSLDPDYVCGKLLHKGKVVEVEEVIDDEEDVGSDEERDEKLEDPANDGDADGVIGHVGGSRTGNVRQRNKQAHTELSRVEGSRTGNVQQRNKQARIEQPQAFEGIEAIVKEIVKREMEAVVKRELHTLGDCMMGRIGTLIFNHQQSPASQYVVLSNDETVPAENVANACSSQGDAVVAAAGSAGVAGKATKSAKSNDETVLVENVANACSSQGAAAVAGKATKNAKGDTVVATAGKDNQKSVSGVPSITEGDADTADNDYR</sequence>
<evidence type="ECO:0000313" key="2">
    <source>
        <dbReference type="EMBL" id="KAK0593512.1"/>
    </source>
</evidence>
<dbReference type="AlphaFoldDB" id="A0AA39SFQ9"/>
<dbReference type="Proteomes" id="UP001168877">
    <property type="component" value="Unassembled WGS sequence"/>
</dbReference>
<gene>
    <name evidence="2" type="ORF">LWI29_037919</name>
</gene>
<dbReference type="EMBL" id="JAUESC010000380">
    <property type="protein sequence ID" value="KAK0593512.1"/>
    <property type="molecule type" value="Genomic_DNA"/>
</dbReference>
<feature type="region of interest" description="Disordered" evidence="1">
    <location>
        <begin position="28"/>
        <end position="99"/>
    </location>
</feature>
<name>A0AA39SFQ9_ACESA</name>